<protein>
    <submittedName>
        <fullName evidence="1">Os06g0585966 protein</fullName>
    </submittedName>
</protein>
<accession>A0A0P0WY54</accession>
<organism evidence="1 2">
    <name type="scientific">Oryza sativa subsp. japonica</name>
    <name type="common">Rice</name>
    <dbReference type="NCBI Taxonomy" id="39947"/>
    <lineage>
        <taxon>Eukaryota</taxon>
        <taxon>Viridiplantae</taxon>
        <taxon>Streptophyta</taxon>
        <taxon>Embryophyta</taxon>
        <taxon>Tracheophyta</taxon>
        <taxon>Spermatophyta</taxon>
        <taxon>Magnoliopsida</taxon>
        <taxon>Liliopsida</taxon>
        <taxon>Poales</taxon>
        <taxon>Poaceae</taxon>
        <taxon>BOP clade</taxon>
        <taxon>Oryzoideae</taxon>
        <taxon>Oryzeae</taxon>
        <taxon>Oryzinae</taxon>
        <taxon>Oryza</taxon>
        <taxon>Oryza sativa</taxon>
    </lineage>
</organism>
<dbReference type="Gene3D" id="1.10.510.10">
    <property type="entry name" value="Transferase(Phosphotransferase) domain 1"/>
    <property type="match status" value="1"/>
</dbReference>
<dbReference type="Proteomes" id="UP000059680">
    <property type="component" value="Chromosome 6"/>
</dbReference>
<evidence type="ECO:0000313" key="2">
    <source>
        <dbReference type="Proteomes" id="UP000059680"/>
    </source>
</evidence>
<dbReference type="PANTHER" id="PTHR48055:SF64">
    <property type="entry name" value="PROTEIN KINASE DOMAIN-CONTAINING PROTEIN"/>
    <property type="match status" value="1"/>
</dbReference>
<dbReference type="PANTHER" id="PTHR48055">
    <property type="entry name" value="LEUCINE-RICH REPEAT RECEPTOR PROTEIN KINASE EMS1"/>
    <property type="match status" value="1"/>
</dbReference>
<dbReference type="InterPro" id="IPR051564">
    <property type="entry name" value="LRR_receptor-like_kinase"/>
</dbReference>
<dbReference type="SUPFAM" id="SSF56112">
    <property type="entry name" value="Protein kinase-like (PK-like)"/>
    <property type="match status" value="1"/>
</dbReference>
<name>A0A0P0WY54_ORYSJ</name>
<reference evidence="1 2" key="2">
    <citation type="journal article" date="2013" name="Plant Cell Physiol.">
        <title>Rice Annotation Project Database (RAP-DB): an integrative and interactive database for rice genomics.</title>
        <authorList>
            <person name="Sakai H."/>
            <person name="Lee S.S."/>
            <person name="Tanaka T."/>
            <person name="Numa H."/>
            <person name="Kim J."/>
            <person name="Kawahara Y."/>
            <person name="Wakimoto H."/>
            <person name="Yang C.C."/>
            <person name="Iwamoto M."/>
            <person name="Abe T."/>
            <person name="Yamada Y."/>
            <person name="Muto A."/>
            <person name="Inokuchi H."/>
            <person name="Ikemura T."/>
            <person name="Matsumoto T."/>
            <person name="Sasaki T."/>
            <person name="Itoh T."/>
        </authorList>
    </citation>
    <scope>NUCLEOTIDE SEQUENCE [LARGE SCALE GENOMIC DNA]</scope>
    <source>
        <strain evidence="2">cv. Nipponbare</strain>
    </source>
</reference>
<evidence type="ECO:0000313" key="1">
    <source>
        <dbReference type="EMBL" id="BAS98388.1"/>
    </source>
</evidence>
<dbReference type="FunCoup" id="A0A0P0WY54">
    <property type="interactions" value="24"/>
</dbReference>
<dbReference type="PaxDb" id="39947-A0A0P0WY54"/>
<keyword evidence="2" id="KW-1185">Reference proteome</keyword>
<dbReference type="InterPro" id="IPR011009">
    <property type="entry name" value="Kinase-like_dom_sf"/>
</dbReference>
<dbReference type="InParanoid" id="A0A0P0WY54"/>
<reference evidence="1 2" key="3">
    <citation type="journal article" date="2013" name="Rice">
        <title>Improvement of the Oryza sativa Nipponbare reference genome using next generation sequence and optical map data.</title>
        <authorList>
            <person name="Kawahara Y."/>
            <person name="de la Bastide M."/>
            <person name="Hamilton J.P."/>
            <person name="Kanamori H."/>
            <person name="McCombie W.R."/>
            <person name="Ouyang S."/>
            <person name="Schwartz D.C."/>
            <person name="Tanaka T."/>
            <person name="Wu J."/>
            <person name="Zhou S."/>
            <person name="Childs K.L."/>
            <person name="Davidson R.M."/>
            <person name="Lin H."/>
            <person name="Quesada-Ocampo L."/>
            <person name="Vaillancourt B."/>
            <person name="Sakai H."/>
            <person name="Lee S.S."/>
            <person name="Kim J."/>
            <person name="Numa H."/>
            <person name="Itoh T."/>
            <person name="Buell C.R."/>
            <person name="Matsumoto T."/>
        </authorList>
    </citation>
    <scope>NUCLEOTIDE SEQUENCE [LARGE SCALE GENOMIC DNA]</scope>
    <source>
        <strain evidence="2">cv. Nipponbare</strain>
    </source>
</reference>
<dbReference type="AlphaFoldDB" id="A0A0P0WY54"/>
<proteinExistence type="predicted"/>
<dbReference type="EMBL" id="AP014962">
    <property type="protein sequence ID" value="BAS98388.1"/>
    <property type="molecule type" value="Genomic_DNA"/>
</dbReference>
<dbReference type="SMR" id="A0A0P0WY54"/>
<sequence>MEWAKRDQVYSFGVLVSEMVMGISPIDEIFSDGTSLRDLVASNFPKDIFKVVDPTLLQDDIDATDLQSCVIPLARIGLSCSMTSPKDRCEMGQVCTEILRIKDALSKIDGE</sequence>
<dbReference type="STRING" id="39947.A0A0P0WY54"/>
<gene>
    <name evidence="1" type="ordered locus">Os06g0585966</name>
    <name evidence="1" type="ORF">OSNPB_060585966</name>
</gene>
<reference evidence="2" key="1">
    <citation type="journal article" date="2005" name="Nature">
        <title>The map-based sequence of the rice genome.</title>
        <authorList>
            <consortium name="International rice genome sequencing project (IRGSP)"/>
            <person name="Matsumoto T."/>
            <person name="Wu J."/>
            <person name="Kanamori H."/>
            <person name="Katayose Y."/>
            <person name="Fujisawa M."/>
            <person name="Namiki N."/>
            <person name="Mizuno H."/>
            <person name="Yamamoto K."/>
            <person name="Antonio B.A."/>
            <person name="Baba T."/>
            <person name="Sakata K."/>
            <person name="Nagamura Y."/>
            <person name="Aoki H."/>
            <person name="Arikawa K."/>
            <person name="Arita K."/>
            <person name="Bito T."/>
            <person name="Chiden Y."/>
            <person name="Fujitsuka N."/>
            <person name="Fukunaka R."/>
            <person name="Hamada M."/>
            <person name="Harada C."/>
            <person name="Hayashi A."/>
            <person name="Hijishita S."/>
            <person name="Honda M."/>
            <person name="Hosokawa S."/>
            <person name="Ichikawa Y."/>
            <person name="Idonuma A."/>
            <person name="Iijima M."/>
            <person name="Ikeda M."/>
            <person name="Ikeno M."/>
            <person name="Ito K."/>
            <person name="Ito S."/>
            <person name="Ito T."/>
            <person name="Ito Y."/>
            <person name="Ito Y."/>
            <person name="Iwabuchi A."/>
            <person name="Kamiya K."/>
            <person name="Karasawa W."/>
            <person name="Kurita K."/>
            <person name="Katagiri S."/>
            <person name="Kikuta A."/>
            <person name="Kobayashi H."/>
            <person name="Kobayashi N."/>
            <person name="Machita K."/>
            <person name="Maehara T."/>
            <person name="Masukawa M."/>
            <person name="Mizubayashi T."/>
            <person name="Mukai Y."/>
            <person name="Nagasaki H."/>
            <person name="Nagata Y."/>
            <person name="Naito S."/>
            <person name="Nakashima M."/>
            <person name="Nakama Y."/>
            <person name="Nakamichi Y."/>
            <person name="Nakamura M."/>
            <person name="Meguro A."/>
            <person name="Negishi M."/>
            <person name="Ohta I."/>
            <person name="Ohta T."/>
            <person name="Okamoto M."/>
            <person name="Ono N."/>
            <person name="Saji S."/>
            <person name="Sakaguchi M."/>
            <person name="Sakai K."/>
            <person name="Shibata M."/>
            <person name="Shimokawa T."/>
            <person name="Song J."/>
            <person name="Takazaki Y."/>
            <person name="Terasawa K."/>
            <person name="Tsugane M."/>
            <person name="Tsuji K."/>
            <person name="Ueda S."/>
            <person name="Waki K."/>
            <person name="Yamagata H."/>
            <person name="Yamamoto M."/>
            <person name="Yamamoto S."/>
            <person name="Yamane H."/>
            <person name="Yoshiki S."/>
            <person name="Yoshihara R."/>
            <person name="Yukawa K."/>
            <person name="Zhong H."/>
            <person name="Yano M."/>
            <person name="Yuan Q."/>
            <person name="Ouyang S."/>
            <person name="Liu J."/>
            <person name="Jones K.M."/>
            <person name="Gansberger K."/>
            <person name="Moffat K."/>
            <person name="Hill J."/>
            <person name="Bera J."/>
            <person name="Fadrosh D."/>
            <person name="Jin S."/>
            <person name="Johri S."/>
            <person name="Kim M."/>
            <person name="Overton L."/>
            <person name="Reardon M."/>
            <person name="Tsitrin T."/>
            <person name="Vuong H."/>
            <person name="Weaver B."/>
            <person name="Ciecko A."/>
            <person name="Tallon L."/>
            <person name="Jackson J."/>
            <person name="Pai G."/>
            <person name="Aken S.V."/>
            <person name="Utterback T."/>
            <person name="Reidmuller S."/>
            <person name="Feldblyum T."/>
            <person name="Hsiao J."/>
            <person name="Zismann V."/>
            <person name="Iobst S."/>
            <person name="de Vazeille A.R."/>
            <person name="Buell C.R."/>
            <person name="Ying K."/>
            <person name="Li Y."/>
            <person name="Lu T."/>
            <person name="Huang Y."/>
            <person name="Zhao Q."/>
            <person name="Feng Q."/>
            <person name="Zhang L."/>
            <person name="Zhu J."/>
            <person name="Weng Q."/>
            <person name="Mu J."/>
            <person name="Lu Y."/>
            <person name="Fan D."/>
            <person name="Liu Y."/>
            <person name="Guan J."/>
            <person name="Zhang Y."/>
            <person name="Yu S."/>
            <person name="Liu X."/>
            <person name="Zhang Y."/>
            <person name="Hong G."/>
            <person name="Han B."/>
            <person name="Choisne N."/>
            <person name="Demange N."/>
            <person name="Orjeda G."/>
            <person name="Samain S."/>
            <person name="Cattolico L."/>
            <person name="Pelletier E."/>
            <person name="Couloux A."/>
            <person name="Segurens B."/>
            <person name="Wincker P."/>
            <person name="D'Hont A."/>
            <person name="Scarpelli C."/>
            <person name="Weissenbach J."/>
            <person name="Salanoubat M."/>
            <person name="Quetier F."/>
            <person name="Yu Y."/>
            <person name="Kim H.R."/>
            <person name="Rambo T."/>
            <person name="Currie J."/>
            <person name="Collura K."/>
            <person name="Luo M."/>
            <person name="Yang T."/>
            <person name="Ammiraju J.S.S."/>
            <person name="Engler F."/>
            <person name="Soderlund C."/>
            <person name="Wing R.A."/>
            <person name="Palmer L.E."/>
            <person name="de la Bastide M."/>
            <person name="Spiegel L."/>
            <person name="Nascimento L."/>
            <person name="Zutavern T."/>
            <person name="O'Shaughnessy A."/>
            <person name="Dike S."/>
            <person name="Dedhia N."/>
            <person name="Preston R."/>
            <person name="Balija V."/>
            <person name="McCombie W.R."/>
            <person name="Chow T."/>
            <person name="Chen H."/>
            <person name="Chung M."/>
            <person name="Chen C."/>
            <person name="Shaw J."/>
            <person name="Wu H."/>
            <person name="Hsiao K."/>
            <person name="Chao Y."/>
            <person name="Chu M."/>
            <person name="Cheng C."/>
            <person name="Hour A."/>
            <person name="Lee P."/>
            <person name="Lin S."/>
            <person name="Lin Y."/>
            <person name="Liou J."/>
            <person name="Liu S."/>
            <person name="Hsing Y."/>
            <person name="Raghuvanshi S."/>
            <person name="Mohanty A."/>
            <person name="Bharti A.K."/>
            <person name="Gaur A."/>
            <person name="Gupta V."/>
            <person name="Kumar D."/>
            <person name="Ravi V."/>
            <person name="Vij S."/>
            <person name="Kapur A."/>
            <person name="Khurana P."/>
            <person name="Khurana P."/>
            <person name="Khurana J.P."/>
            <person name="Tyagi A.K."/>
            <person name="Gaikwad K."/>
            <person name="Singh A."/>
            <person name="Dalal V."/>
            <person name="Srivastava S."/>
            <person name="Dixit A."/>
            <person name="Pal A.K."/>
            <person name="Ghazi I.A."/>
            <person name="Yadav M."/>
            <person name="Pandit A."/>
            <person name="Bhargava A."/>
            <person name="Sureshbabu K."/>
            <person name="Batra K."/>
            <person name="Sharma T.R."/>
            <person name="Mohapatra T."/>
            <person name="Singh N.K."/>
            <person name="Messing J."/>
            <person name="Nelson A.B."/>
            <person name="Fuks G."/>
            <person name="Kavchok S."/>
            <person name="Keizer G."/>
            <person name="Linton E."/>
            <person name="Llaca V."/>
            <person name="Song R."/>
            <person name="Tanyolac B."/>
            <person name="Young S."/>
            <person name="Ho-Il K."/>
            <person name="Hahn J.H."/>
            <person name="Sangsakoo G."/>
            <person name="Vanavichit A."/>
            <person name="de Mattos Luiz.A.T."/>
            <person name="Zimmer P.D."/>
            <person name="Malone G."/>
            <person name="Dellagostin O."/>
            <person name="de Oliveira A.C."/>
            <person name="Bevan M."/>
            <person name="Bancroft I."/>
            <person name="Minx P."/>
            <person name="Cordum H."/>
            <person name="Wilson R."/>
            <person name="Cheng Z."/>
            <person name="Jin W."/>
            <person name="Jiang J."/>
            <person name="Leong S.A."/>
            <person name="Iwama H."/>
            <person name="Gojobori T."/>
            <person name="Itoh T."/>
            <person name="Niimura Y."/>
            <person name="Fujii Y."/>
            <person name="Habara T."/>
            <person name="Sakai H."/>
            <person name="Sato Y."/>
            <person name="Wilson G."/>
            <person name="Kumar K."/>
            <person name="McCouch S."/>
            <person name="Juretic N."/>
            <person name="Hoen D."/>
            <person name="Wright S."/>
            <person name="Bruskiewich R."/>
            <person name="Bureau T."/>
            <person name="Miyao A."/>
            <person name="Hirochika H."/>
            <person name="Nishikawa T."/>
            <person name="Kadowaki K."/>
            <person name="Sugiura M."/>
            <person name="Burr B."/>
            <person name="Sasaki T."/>
        </authorList>
    </citation>
    <scope>NUCLEOTIDE SEQUENCE [LARGE SCALE GENOMIC DNA]</scope>
    <source>
        <strain evidence="2">cv. Nipponbare</strain>
    </source>
</reference>